<dbReference type="GO" id="GO:0051016">
    <property type="term" value="P:barbed-end actin filament capping"/>
    <property type="evidence" value="ECO:0007669"/>
    <property type="project" value="TreeGrafter"/>
</dbReference>
<dbReference type="SMART" id="SM00262">
    <property type="entry name" value="GEL"/>
    <property type="match status" value="1"/>
</dbReference>
<dbReference type="SUPFAM" id="SSF55753">
    <property type="entry name" value="Actin depolymerizing proteins"/>
    <property type="match status" value="1"/>
</dbReference>
<keyword evidence="1" id="KW-0677">Repeat</keyword>
<reference evidence="3" key="1">
    <citation type="submission" date="2018-11" db="EMBL/GenBank/DDBJ databases">
        <authorList>
            <consortium name="Pathogen Informatics"/>
        </authorList>
    </citation>
    <scope>NUCLEOTIDE SEQUENCE</scope>
</reference>
<dbReference type="InterPro" id="IPR007123">
    <property type="entry name" value="Gelsolin-like_dom"/>
</dbReference>
<sequence>MSTGSCLGVEMWEMDEFYPKRVDEETLQGKLFSGDCYIVLETFTGRTGGLDWRIYYWIGLVSSLDKQTCAAIHAVNLRNLLGAECRTSREEQEDECPEFLALFGGSLMVMEGAHGETGFLHVESKQFVPRLYRYAKL</sequence>
<evidence type="ECO:0000313" key="3">
    <source>
        <dbReference type="EMBL" id="VEL15159.1"/>
    </source>
</evidence>
<dbReference type="GO" id="GO:0051015">
    <property type="term" value="F:actin filament binding"/>
    <property type="evidence" value="ECO:0007669"/>
    <property type="project" value="InterPro"/>
</dbReference>
<dbReference type="GO" id="GO:0005546">
    <property type="term" value="F:phosphatidylinositol-4,5-bisphosphate binding"/>
    <property type="evidence" value="ECO:0007669"/>
    <property type="project" value="TreeGrafter"/>
</dbReference>
<organism evidence="3 4">
    <name type="scientific">Protopolystoma xenopodis</name>
    <dbReference type="NCBI Taxonomy" id="117903"/>
    <lineage>
        <taxon>Eukaryota</taxon>
        <taxon>Metazoa</taxon>
        <taxon>Spiralia</taxon>
        <taxon>Lophotrochozoa</taxon>
        <taxon>Platyhelminthes</taxon>
        <taxon>Monogenea</taxon>
        <taxon>Polyopisthocotylea</taxon>
        <taxon>Polystomatidea</taxon>
        <taxon>Polystomatidae</taxon>
        <taxon>Protopolystoma</taxon>
    </lineage>
</organism>
<accession>A0A3S4ZYI3</accession>
<protein>
    <recommendedName>
        <fullName evidence="2">Gelsolin-like domain-containing protein</fullName>
    </recommendedName>
</protein>
<dbReference type="GO" id="GO:0015629">
    <property type="term" value="C:actin cytoskeleton"/>
    <property type="evidence" value="ECO:0007669"/>
    <property type="project" value="TreeGrafter"/>
</dbReference>
<dbReference type="PRINTS" id="PR00597">
    <property type="entry name" value="GELSOLIN"/>
</dbReference>
<keyword evidence="4" id="KW-1185">Reference proteome</keyword>
<dbReference type="Pfam" id="PF00626">
    <property type="entry name" value="Gelsolin"/>
    <property type="match status" value="1"/>
</dbReference>
<dbReference type="Gene3D" id="3.40.20.10">
    <property type="entry name" value="Severin"/>
    <property type="match status" value="1"/>
</dbReference>
<comment type="caution">
    <text evidence="3">The sequence shown here is derived from an EMBL/GenBank/DDBJ whole genome shotgun (WGS) entry which is preliminary data.</text>
</comment>
<dbReference type="GO" id="GO:0008154">
    <property type="term" value="P:actin polymerization or depolymerization"/>
    <property type="evidence" value="ECO:0007669"/>
    <property type="project" value="TreeGrafter"/>
</dbReference>
<dbReference type="EMBL" id="CAAALY010023656">
    <property type="protein sequence ID" value="VEL15159.1"/>
    <property type="molecule type" value="Genomic_DNA"/>
</dbReference>
<dbReference type="OrthoDB" id="20529at2759"/>
<dbReference type="PANTHER" id="PTHR11977:SF51">
    <property type="entry name" value="PROTEIN FLIGHTLESS-1 HOMOLOG"/>
    <property type="match status" value="1"/>
</dbReference>
<dbReference type="GO" id="GO:0051014">
    <property type="term" value="P:actin filament severing"/>
    <property type="evidence" value="ECO:0007669"/>
    <property type="project" value="TreeGrafter"/>
</dbReference>
<dbReference type="PANTHER" id="PTHR11977">
    <property type="entry name" value="VILLIN"/>
    <property type="match status" value="1"/>
</dbReference>
<evidence type="ECO:0000259" key="2">
    <source>
        <dbReference type="Pfam" id="PF00626"/>
    </source>
</evidence>
<dbReference type="Proteomes" id="UP000784294">
    <property type="component" value="Unassembled WGS sequence"/>
</dbReference>
<dbReference type="GO" id="GO:0005737">
    <property type="term" value="C:cytoplasm"/>
    <property type="evidence" value="ECO:0007669"/>
    <property type="project" value="TreeGrafter"/>
</dbReference>
<feature type="domain" description="Gelsolin-like" evidence="2">
    <location>
        <begin position="28"/>
        <end position="100"/>
    </location>
</feature>
<proteinExistence type="predicted"/>
<evidence type="ECO:0000256" key="1">
    <source>
        <dbReference type="ARBA" id="ARBA00022737"/>
    </source>
</evidence>
<dbReference type="InterPro" id="IPR029006">
    <property type="entry name" value="ADF-H/Gelsolin-like_dom_sf"/>
</dbReference>
<gene>
    <name evidence="3" type="ORF">PXEA_LOCUS8599</name>
</gene>
<dbReference type="AlphaFoldDB" id="A0A3S4ZYI3"/>
<dbReference type="GO" id="GO:0005634">
    <property type="term" value="C:nucleus"/>
    <property type="evidence" value="ECO:0007669"/>
    <property type="project" value="TreeGrafter"/>
</dbReference>
<name>A0A3S4ZYI3_9PLAT</name>
<dbReference type="InterPro" id="IPR007122">
    <property type="entry name" value="Villin/Gelsolin"/>
</dbReference>
<dbReference type="GO" id="GO:0030239">
    <property type="term" value="P:myofibril assembly"/>
    <property type="evidence" value="ECO:0007669"/>
    <property type="project" value="TreeGrafter"/>
</dbReference>
<evidence type="ECO:0000313" key="4">
    <source>
        <dbReference type="Proteomes" id="UP000784294"/>
    </source>
</evidence>